<organism evidence="1 2">
    <name type="scientific">Guyanagaster necrorhizus</name>
    <dbReference type="NCBI Taxonomy" id="856835"/>
    <lineage>
        <taxon>Eukaryota</taxon>
        <taxon>Fungi</taxon>
        <taxon>Dikarya</taxon>
        <taxon>Basidiomycota</taxon>
        <taxon>Agaricomycotina</taxon>
        <taxon>Agaricomycetes</taxon>
        <taxon>Agaricomycetidae</taxon>
        <taxon>Agaricales</taxon>
        <taxon>Marasmiineae</taxon>
        <taxon>Physalacriaceae</taxon>
        <taxon>Guyanagaster</taxon>
    </lineage>
</organism>
<evidence type="ECO:0000313" key="2">
    <source>
        <dbReference type="Proteomes" id="UP000812287"/>
    </source>
</evidence>
<gene>
    <name evidence="1" type="ORF">BT62DRAFT_464997</name>
</gene>
<dbReference type="EMBL" id="MU250556">
    <property type="protein sequence ID" value="KAG7441815.1"/>
    <property type="molecule type" value="Genomic_DNA"/>
</dbReference>
<dbReference type="AlphaFoldDB" id="A0A9P8ANE5"/>
<dbReference type="Proteomes" id="UP000812287">
    <property type="component" value="Unassembled WGS sequence"/>
</dbReference>
<sequence length="89" mass="9250">MNLLDVSIAAVCGFVAASAQIVGGLLTRLWIWDNLDGPAGQKSAVCAATAVFSSPAWTRTILMSLDRLPSLVLPASSPSPTPHSGLIQF</sequence>
<evidence type="ECO:0000313" key="1">
    <source>
        <dbReference type="EMBL" id="KAG7441815.1"/>
    </source>
</evidence>
<protein>
    <submittedName>
        <fullName evidence="1">Uncharacterized protein</fullName>
    </submittedName>
</protein>
<name>A0A9P8ANE5_9AGAR</name>
<dbReference type="GeneID" id="66103315"/>
<proteinExistence type="predicted"/>
<accession>A0A9P8ANE5</accession>
<keyword evidence="2" id="KW-1185">Reference proteome</keyword>
<dbReference type="RefSeq" id="XP_043035315.1">
    <property type="nucleotide sequence ID" value="XM_043181019.1"/>
</dbReference>
<comment type="caution">
    <text evidence="1">The sequence shown here is derived from an EMBL/GenBank/DDBJ whole genome shotgun (WGS) entry which is preliminary data.</text>
</comment>
<reference evidence="1" key="1">
    <citation type="submission" date="2020-11" db="EMBL/GenBank/DDBJ databases">
        <title>Adaptations for nitrogen fixation in a non-lichenized fungal sporocarp promotes dispersal by wood-feeding termites.</title>
        <authorList>
            <consortium name="DOE Joint Genome Institute"/>
            <person name="Koch R.A."/>
            <person name="Yoon G."/>
            <person name="Arayal U."/>
            <person name="Lail K."/>
            <person name="Amirebrahimi M."/>
            <person name="Labutti K."/>
            <person name="Lipzen A."/>
            <person name="Riley R."/>
            <person name="Barry K."/>
            <person name="Henrissat B."/>
            <person name="Grigoriev I.V."/>
            <person name="Herr J.R."/>
            <person name="Aime M.C."/>
        </authorList>
    </citation>
    <scope>NUCLEOTIDE SEQUENCE</scope>
    <source>
        <strain evidence="1">MCA 3950</strain>
    </source>
</reference>